<dbReference type="EMBL" id="JAAAXW010000938">
    <property type="protein sequence ID" value="KAF9536184.1"/>
    <property type="molecule type" value="Genomic_DNA"/>
</dbReference>
<gene>
    <name evidence="1" type="ORF">EC957_012227</name>
</gene>
<proteinExistence type="predicted"/>
<accession>A0A9P6EU46</accession>
<protein>
    <submittedName>
        <fullName evidence="1">Uncharacterized protein</fullName>
    </submittedName>
</protein>
<evidence type="ECO:0000313" key="1">
    <source>
        <dbReference type="EMBL" id="KAF9536184.1"/>
    </source>
</evidence>
<reference evidence="1" key="1">
    <citation type="journal article" date="2020" name="Fungal Divers.">
        <title>Resolving the Mortierellaceae phylogeny through synthesis of multi-gene phylogenetics and phylogenomics.</title>
        <authorList>
            <person name="Vandepol N."/>
            <person name="Liber J."/>
            <person name="Desiro A."/>
            <person name="Na H."/>
            <person name="Kennedy M."/>
            <person name="Barry K."/>
            <person name="Grigoriev I.V."/>
            <person name="Miller A.N."/>
            <person name="O'Donnell K."/>
            <person name="Stajich J.E."/>
            <person name="Bonito G."/>
        </authorList>
    </citation>
    <scope>NUCLEOTIDE SEQUENCE</scope>
    <source>
        <strain evidence="1">NRRL 2591</strain>
    </source>
</reference>
<sequence>MQDAVLLANHLYDIFPTSFENIKAALAEYKEERFDAIKDQYPQSYISAKLIFGHTFSERVLRHVVFNWLPKSLQHKQMAKDTAYRPQANFLPQVPKRGTMDVILQRPSKRIEKEKEEAAKNEVAATAL</sequence>
<dbReference type="Proteomes" id="UP000723463">
    <property type="component" value="Unassembled WGS sequence"/>
</dbReference>
<dbReference type="AlphaFoldDB" id="A0A9P6EU46"/>
<keyword evidence="2" id="KW-1185">Reference proteome</keyword>
<comment type="caution">
    <text evidence="1">The sequence shown here is derived from an EMBL/GenBank/DDBJ whole genome shotgun (WGS) entry which is preliminary data.</text>
</comment>
<name>A0A9P6EU46_9FUNG</name>
<evidence type="ECO:0000313" key="2">
    <source>
        <dbReference type="Proteomes" id="UP000723463"/>
    </source>
</evidence>
<organism evidence="1 2">
    <name type="scientific">Mortierella hygrophila</name>
    <dbReference type="NCBI Taxonomy" id="979708"/>
    <lineage>
        <taxon>Eukaryota</taxon>
        <taxon>Fungi</taxon>
        <taxon>Fungi incertae sedis</taxon>
        <taxon>Mucoromycota</taxon>
        <taxon>Mortierellomycotina</taxon>
        <taxon>Mortierellomycetes</taxon>
        <taxon>Mortierellales</taxon>
        <taxon>Mortierellaceae</taxon>
        <taxon>Mortierella</taxon>
    </lineage>
</organism>